<dbReference type="Pfam" id="PF13366">
    <property type="entry name" value="PDDEXK_3"/>
    <property type="match status" value="1"/>
</dbReference>
<dbReference type="RefSeq" id="WP_109644365.1">
    <property type="nucleotide sequence ID" value="NZ_QGGB01000002.1"/>
</dbReference>
<name>A0A316TTB2_9BACT</name>
<dbReference type="Proteomes" id="UP000245533">
    <property type="component" value="Unassembled WGS sequence"/>
</dbReference>
<sequence length="125" mass="14092">MHENQIGDIVIQSALSVHNLLGPGLLESTYQACLDYELKQAGLDVIREASLPVVYKDVHLPCGYRIDLWVNRKVIIEIKAVDALNDIHLAQVLTYLKLTENKLGYLLNFNVKLLKQGIRRVVNGL</sequence>
<dbReference type="OrthoDB" id="1119698at2"/>
<evidence type="ECO:0000313" key="1">
    <source>
        <dbReference type="EMBL" id="PWN07833.1"/>
    </source>
</evidence>
<protein>
    <submittedName>
        <fullName evidence="1">GxxExxY protein</fullName>
    </submittedName>
</protein>
<reference evidence="1 2" key="1">
    <citation type="submission" date="2018-05" db="EMBL/GenBank/DDBJ databases">
        <title>Rhodohalobacter halophilus gen. nov., sp. nov., a moderately halophilic member of the family Balneolaceae.</title>
        <authorList>
            <person name="Liu Z.-W."/>
        </authorList>
    </citation>
    <scope>NUCLEOTIDE SEQUENCE [LARGE SCALE GENOMIC DNA]</scope>
    <source>
        <strain evidence="1 2">8A47</strain>
    </source>
</reference>
<organism evidence="1 2">
    <name type="scientific">Rhodohalobacter mucosus</name>
    <dbReference type="NCBI Taxonomy" id="2079485"/>
    <lineage>
        <taxon>Bacteria</taxon>
        <taxon>Pseudomonadati</taxon>
        <taxon>Balneolota</taxon>
        <taxon>Balneolia</taxon>
        <taxon>Balneolales</taxon>
        <taxon>Balneolaceae</taxon>
        <taxon>Rhodohalobacter</taxon>
    </lineage>
</organism>
<keyword evidence="2" id="KW-1185">Reference proteome</keyword>
<dbReference type="InterPro" id="IPR026350">
    <property type="entry name" value="GxxExxY"/>
</dbReference>
<comment type="caution">
    <text evidence="1">The sequence shown here is derived from an EMBL/GenBank/DDBJ whole genome shotgun (WGS) entry which is preliminary data.</text>
</comment>
<proteinExistence type="predicted"/>
<accession>A0A316TTB2</accession>
<dbReference type="NCBIfam" id="TIGR04256">
    <property type="entry name" value="GxxExxY"/>
    <property type="match status" value="1"/>
</dbReference>
<gene>
    <name evidence="1" type="ORF">DDZ15_02140</name>
</gene>
<dbReference type="AlphaFoldDB" id="A0A316TTB2"/>
<evidence type="ECO:0000313" key="2">
    <source>
        <dbReference type="Proteomes" id="UP000245533"/>
    </source>
</evidence>
<dbReference type="EMBL" id="QGGB01000002">
    <property type="protein sequence ID" value="PWN07833.1"/>
    <property type="molecule type" value="Genomic_DNA"/>
</dbReference>